<comment type="caution">
    <text evidence="2">The sequence shown here is derived from an EMBL/GenBank/DDBJ whole genome shotgun (WGS) entry which is preliminary data.</text>
</comment>
<protein>
    <recommendedName>
        <fullName evidence="1">YdhG-like domain-containing protein</fullName>
    </recommendedName>
</protein>
<evidence type="ECO:0000313" key="2">
    <source>
        <dbReference type="EMBL" id="GEM38393.1"/>
    </source>
</evidence>
<dbReference type="Gene3D" id="3.90.1150.200">
    <property type="match status" value="1"/>
</dbReference>
<organism evidence="2 3">
    <name type="scientific">Nocardia ninae NBRC 108245</name>
    <dbReference type="NCBI Taxonomy" id="1210091"/>
    <lineage>
        <taxon>Bacteria</taxon>
        <taxon>Bacillati</taxon>
        <taxon>Actinomycetota</taxon>
        <taxon>Actinomycetes</taxon>
        <taxon>Mycobacteriales</taxon>
        <taxon>Nocardiaceae</taxon>
        <taxon>Nocardia</taxon>
    </lineage>
</organism>
<dbReference type="Proteomes" id="UP000321424">
    <property type="component" value="Unassembled WGS sequence"/>
</dbReference>
<feature type="domain" description="YdhG-like" evidence="1">
    <location>
        <begin position="21"/>
        <end position="115"/>
    </location>
</feature>
<keyword evidence="3" id="KW-1185">Reference proteome</keyword>
<reference evidence="2 3" key="1">
    <citation type="submission" date="2019-07" db="EMBL/GenBank/DDBJ databases">
        <title>Whole genome shotgun sequence of Nocardia ninae NBRC 108245.</title>
        <authorList>
            <person name="Hosoyama A."/>
            <person name="Uohara A."/>
            <person name="Ohji S."/>
            <person name="Ichikawa N."/>
        </authorList>
    </citation>
    <scope>NUCLEOTIDE SEQUENCE [LARGE SCALE GENOMIC DNA]</scope>
    <source>
        <strain evidence="2 3">NBRC 108245</strain>
    </source>
</reference>
<dbReference type="Pfam" id="PF08818">
    <property type="entry name" value="DUF1801"/>
    <property type="match status" value="1"/>
</dbReference>
<proteinExistence type="predicted"/>
<dbReference type="InterPro" id="IPR014922">
    <property type="entry name" value="YdhG-like"/>
</dbReference>
<dbReference type="AlphaFoldDB" id="A0A511MCK2"/>
<accession>A0A511MCK2</accession>
<evidence type="ECO:0000259" key="1">
    <source>
        <dbReference type="Pfam" id="PF08818"/>
    </source>
</evidence>
<dbReference type="RefSeq" id="WP_147130610.1">
    <property type="nucleotide sequence ID" value="NZ_BJXA01000015.1"/>
</dbReference>
<name>A0A511MCK2_9NOCA</name>
<gene>
    <name evidence="2" type="ORF">NN4_29120</name>
</gene>
<sequence length="124" mass="13682">MTDEHASDIQTWLAGLDENQRGRAEELVALVSAADPRLQQAVKWGRITFTIENSWHDWLCGIAAAKKGVRLVFHKGALLDDPAGLLNGSARYVRELPVERALESPEAVDALIRSAVTHQTDLIE</sequence>
<dbReference type="EMBL" id="BJXA01000015">
    <property type="protein sequence ID" value="GEM38393.1"/>
    <property type="molecule type" value="Genomic_DNA"/>
</dbReference>
<dbReference type="OrthoDB" id="9811812at2"/>
<evidence type="ECO:0000313" key="3">
    <source>
        <dbReference type="Proteomes" id="UP000321424"/>
    </source>
</evidence>
<dbReference type="SUPFAM" id="SSF159888">
    <property type="entry name" value="YdhG-like"/>
    <property type="match status" value="1"/>
</dbReference>